<feature type="compositionally biased region" description="Gly residues" evidence="1">
    <location>
        <begin position="7"/>
        <end position="42"/>
    </location>
</feature>
<dbReference type="EMBL" id="NMUH01001263">
    <property type="protein sequence ID" value="MQL90660.1"/>
    <property type="molecule type" value="Genomic_DNA"/>
</dbReference>
<sequence length="227" mass="24349">MTTGGSSDAGGGDGGNSGGGGGDNGQGGGDGDSGEGGGGGGMALTKKQFLRGATQDTSHGAPLQYNRRHKFSRGSHAGGSPVDSNSYDTMISEFERMSTQESVGSYGGHNYHPESTSIDYSSGYSGYTATAGYLGPSPYMYPPPVAFSVPVPVHVFGPLEDVQMTQLNVVHPGCQMWDHYLRLFRQRYHTMMTWDEYPRTSLVSFSWIHTSDLIVRNSQYKILDHES</sequence>
<organism evidence="2 3">
    <name type="scientific">Colocasia esculenta</name>
    <name type="common">Wild taro</name>
    <name type="synonym">Arum esculentum</name>
    <dbReference type="NCBI Taxonomy" id="4460"/>
    <lineage>
        <taxon>Eukaryota</taxon>
        <taxon>Viridiplantae</taxon>
        <taxon>Streptophyta</taxon>
        <taxon>Embryophyta</taxon>
        <taxon>Tracheophyta</taxon>
        <taxon>Spermatophyta</taxon>
        <taxon>Magnoliopsida</taxon>
        <taxon>Liliopsida</taxon>
        <taxon>Araceae</taxon>
        <taxon>Aroideae</taxon>
        <taxon>Colocasieae</taxon>
        <taxon>Colocasia</taxon>
    </lineage>
</organism>
<dbReference type="Proteomes" id="UP000652761">
    <property type="component" value="Unassembled WGS sequence"/>
</dbReference>
<evidence type="ECO:0000313" key="2">
    <source>
        <dbReference type="EMBL" id="MQL90660.1"/>
    </source>
</evidence>
<reference evidence="2" key="1">
    <citation type="submission" date="2017-07" db="EMBL/GenBank/DDBJ databases">
        <title>Taro Niue Genome Assembly and Annotation.</title>
        <authorList>
            <person name="Atibalentja N."/>
            <person name="Keating K."/>
            <person name="Fields C.J."/>
        </authorList>
    </citation>
    <scope>NUCLEOTIDE SEQUENCE</scope>
    <source>
        <strain evidence="2">Niue_2</strain>
        <tissue evidence="2">Leaf</tissue>
    </source>
</reference>
<evidence type="ECO:0000313" key="3">
    <source>
        <dbReference type="Proteomes" id="UP000652761"/>
    </source>
</evidence>
<keyword evidence="3" id="KW-1185">Reference proteome</keyword>
<accession>A0A843VAB2</accession>
<feature type="region of interest" description="Disordered" evidence="1">
    <location>
        <begin position="1"/>
        <end position="85"/>
    </location>
</feature>
<comment type="caution">
    <text evidence="2">The sequence shown here is derived from an EMBL/GenBank/DDBJ whole genome shotgun (WGS) entry which is preliminary data.</text>
</comment>
<evidence type="ECO:0000256" key="1">
    <source>
        <dbReference type="SAM" id="MobiDB-lite"/>
    </source>
</evidence>
<dbReference type="AlphaFoldDB" id="A0A843VAB2"/>
<protein>
    <submittedName>
        <fullName evidence="2">Uncharacterized protein</fullName>
    </submittedName>
</protein>
<gene>
    <name evidence="2" type="ORF">Taro_023259</name>
</gene>
<name>A0A843VAB2_COLES</name>
<proteinExistence type="predicted"/>